<dbReference type="Pfam" id="PF04032">
    <property type="entry name" value="Rpr2"/>
    <property type="match status" value="1"/>
</dbReference>
<dbReference type="GO" id="GO:0008033">
    <property type="term" value="P:tRNA processing"/>
    <property type="evidence" value="ECO:0007669"/>
    <property type="project" value="UniProtKB-KW"/>
</dbReference>
<comment type="similarity">
    <text evidence="4">Belongs to the eukaryotic/archaeal RNase P protein component 4 family.</text>
</comment>
<evidence type="ECO:0000256" key="2">
    <source>
        <dbReference type="ARBA" id="ARBA00022723"/>
    </source>
</evidence>
<dbReference type="HOGENOM" id="CLU_079140_1_1_1"/>
<evidence type="ECO:0000313" key="6">
    <source>
        <dbReference type="EMBL" id="KIN04368.1"/>
    </source>
</evidence>
<feature type="region of interest" description="Disordered" evidence="5">
    <location>
        <begin position="28"/>
        <end position="59"/>
    </location>
</feature>
<dbReference type="Gene3D" id="6.20.50.20">
    <property type="match status" value="1"/>
</dbReference>
<evidence type="ECO:0000256" key="1">
    <source>
        <dbReference type="ARBA" id="ARBA00022694"/>
    </source>
</evidence>
<evidence type="ECO:0000313" key="7">
    <source>
        <dbReference type="Proteomes" id="UP000054321"/>
    </source>
</evidence>
<evidence type="ECO:0008006" key="8">
    <source>
        <dbReference type="Google" id="ProtNLM"/>
    </source>
</evidence>
<evidence type="ECO:0000256" key="4">
    <source>
        <dbReference type="ARBA" id="ARBA00038402"/>
    </source>
</evidence>
<dbReference type="InterPro" id="IPR007175">
    <property type="entry name" value="Rpr2/Snm1/Rpp21"/>
</dbReference>
<keyword evidence="2" id="KW-0479">Metal-binding</keyword>
<evidence type="ECO:0000256" key="3">
    <source>
        <dbReference type="ARBA" id="ARBA00022833"/>
    </source>
</evidence>
<organism evidence="6 7">
    <name type="scientific">Oidiodendron maius (strain Zn)</name>
    <dbReference type="NCBI Taxonomy" id="913774"/>
    <lineage>
        <taxon>Eukaryota</taxon>
        <taxon>Fungi</taxon>
        <taxon>Dikarya</taxon>
        <taxon>Ascomycota</taxon>
        <taxon>Pezizomycotina</taxon>
        <taxon>Leotiomycetes</taxon>
        <taxon>Leotiomycetes incertae sedis</taxon>
        <taxon>Myxotrichaceae</taxon>
        <taxon>Oidiodendron</taxon>
    </lineage>
</organism>
<keyword evidence="7" id="KW-1185">Reference proteome</keyword>
<reference evidence="6 7" key="1">
    <citation type="submission" date="2014-04" db="EMBL/GenBank/DDBJ databases">
        <authorList>
            <consortium name="DOE Joint Genome Institute"/>
            <person name="Kuo A."/>
            <person name="Martino E."/>
            <person name="Perotto S."/>
            <person name="Kohler A."/>
            <person name="Nagy L.G."/>
            <person name="Floudas D."/>
            <person name="Copeland A."/>
            <person name="Barry K.W."/>
            <person name="Cichocki N."/>
            <person name="Veneault-Fourrey C."/>
            <person name="LaButti K."/>
            <person name="Lindquist E.A."/>
            <person name="Lipzen A."/>
            <person name="Lundell T."/>
            <person name="Morin E."/>
            <person name="Murat C."/>
            <person name="Sun H."/>
            <person name="Tunlid A."/>
            <person name="Henrissat B."/>
            <person name="Grigoriev I.V."/>
            <person name="Hibbett D.S."/>
            <person name="Martin F."/>
            <person name="Nordberg H.P."/>
            <person name="Cantor M.N."/>
            <person name="Hua S.X."/>
        </authorList>
    </citation>
    <scope>NUCLEOTIDE SEQUENCE [LARGE SCALE GENOMIC DNA]</scope>
    <source>
        <strain evidence="6 7">Zn</strain>
    </source>
</reference>
<dbReference type="Proteomes" id="UP000054321">
    <property type="component" value="Unassembled WGS sequence"/>
</dbReference>
<dbReference type="InParanoid" id="A0A0C3DQP6"/>
<reference evidence="7" key="2">
    <citation type="submission" date="2015-01" db="EMBL/GenBank/DDBJ databases">
        <title>Evolutionary Origins and Diversification of the Mycorrhizal Mutualists.</title>
        <authorList>
            <consortium name="DOE Joint Genome Institute"/>
            <consortium name="Mycorrhizal Genomics Consortium"/>
            <person name="Kohler A."/>
            <person name="Kuo A."/>
            <person name="Nagy L.G."/>
            <person name="Floudas D."/>
            <person name="Copeland A."/>
            <person name="Barry K.W."/>
            <person name="Cichocki N."/>
            <person name="Veneault-Fourrey C."/>
            <person name="LaButti K."/>
            <person name="Lindquist E.A."/>
            <person name="Lipzen A."/>
            <person name="Lundell T."/>
            <person name="Morin E."/>
            <person name="Murat C."/>
            <person name="Riley R."/>
            <person name="Ohm R."/>
            <person name="Sun H."/>
            <person name="Tunlid A."/>
            <person name="Henrissat B."/>
            <person name="Grigoriev I.V."/>
            <person name="Hibbett D.S."/>
            <person name="Martin F."/>
        </authorList>
    </citation>
    <scope>NUCLEOTIDE SEQUENCE [LARGE SCALE GENOMIC DNA]</scope>
    <source>
        <strain evidence="7">Zn</strain>
    </source>
</reference>
<protein>
    <recommendedName>
        <fullName evidence="8">Rpr2-domain-containing protein</fullName>
    </recommendedName>
</protein>
<proteinExistence type="inferred from homology"/>
<dbReference type="EMBL" id="KN832872">
    <property type="protein sequence ID" value="KIN04368.1"/>
    <property type="molecule type" value="Genomic_DNA"/>
</dbReference>
<keyword evidence="3" id="KW-0862">Zinc</keyword>
<gene>
    <name evidence="6" type="ORF">OIDMADRAFT_191318</name>
</gene>
<dbReference type="OrthoDB" id="128536at2759"/>
<dbReference type="PANTHER" id="PTHR14742">
    <property type="entry name" value="RIBONUCLEASE P SUBUNIT P21"/>
    <property type="match status" value="1"/>
</dbReference>
<sequence>MTKAKTGVPNKSLHSRVSYLYQAATLLSSQRQQSEAVTKHEDGEGARERRGHSSDSGKSLQAAARLLVKDLHAVSQKVQLRMSPAMKHSICKNCDTMLIEGDTSTKEVENRSRGGRKPWADILVLKCNVCGSARRFPMAAKRQKRRPYRGAEQTTDAQKVKDG</sequence>
<accession>A0A0C3DQP6</accession>
<feature type="region of interest" description="Disordered" evidence="5">
    <location>
        <begin position="138"/>
        <end position="163"/>
    </location>
</feature>
<dbReference type="AlphaFoldDB" id="A0A0C3DQP6"/>
<evidence type="ECO:0000256" key="5">
    <source>
        <dbReference type="SAM" id="MobiDB-lite"/>
    </source>
</evidence>
<name>A0A0C3DQP6_OIDMZ</name>
<dbReference type="STRING" id="913774.A0A0C3DQP6"/>
<dbReference type="PANTHER" id="PTHR14742:SF0">
    <property type="entry name" value="RIBONUCLEASE P PROTEIN SUBUNIT P21"/>
    <property type="match status" value="1"/>
</dbReference>
<dbReference type="GO" id="GO:0046872">
    <property type="term" value="F:metal ion binding"/>
    <property type="evidence" value="ECO:0007669"/>
    <property type="project" value="UniProtKB-KW"/>
</dbReference>
<feature type="compositionally biased region" description="Basic and acidic residues" evidence="5">
    <location>
        <begin position="37"/>
        <end position="55"/>
    </location>
</feature>
<dbReference type="GO" id="GO:0005655">
    <property type="term" value="C:nucleolar ribonuclease P complex"/>
    <property type="evidence" value="ECO:0007669"/>
    <property type="project" value="TreeGrafter"/>
</dbReference>
<keyword evidence="1" id="KW-0819">tRNA processing</keyword>